<accession>A0A7T4R3J6</accession>
<evidence type="ECO:0000313" key="4">
    <source>
        <dbReference type="EMBL" id="QQD19652.1"/>
    </source>
</evidence>
<evidence type="ECO:0000259" key="3">
    <source>
        <dbReference type="Pfam" id="PF03061"/>
    </source>
</evidence>
<evidence type="ECO:0000256" key="2">
    <source>
        <dbReference type="ARBA" id="ARBA00022801"/>
    </source>
</evidence>
<dbReference type="SUPFAM" id="SSF54637">
    <property type="entry name" value="Thioesterase/thiol ester dehydrase-isomerase"/>
    <property type="match status" value="1"/>
</dbReference>
<dbReference type="InterPro" id="IPR003736">
    <property type="entry name" value="PAAI_dom"/>
</dbReference>
<dbReference type="InterPro" id="IPR006683">
    <property type="entry name" value="Thioestr_dom"/>
</dbReference>
<proteinExistence type="inferred from homology"/>
<gene>
    <name evidence="4" type="ORF">I6N98_07365</name>
</gene>
<dbReference type="Gene3D" id="3.10.129.10">
    <property type="entry name" value="Hotdog Thioesterase"/>
    <property type="match status" value="1"/>
</dbReference>
<comment type="similarity">
    <text evidence="1">Belongs to the thioesterase PaaI family.</text>
</comment>
<dbReference type="CDD" id="cd03443">
    <property type="entry name" value="PaaI_thioesterase"/>
    <property type="match status" value="1"/>
</dbReference>
<dbReference type="Pfam" id="PF03061">
    <property type="entry name" value="4HBT"/>
    <property type="match status" value="1"/>
</dbReference>
<evidence type="ECO:0000313" key="5">
    <source>
        <dbReference type="Proteomes" id="UP000596063"/>
    </source>
</evidence>
<dbReference type="RefSeq" id="WP_198571136.1">
    <property type="nucleotide sequence ID" value="NZ_CP066167.1"/>
</dbReference>
<keyword evidence="5" id="KW-1185">Reference proteome</keyword>
<dbReference type="NCBIfam" id="TIGR00369">
    <property type="entry name" value="unchar_dom_1"/>
    <property type="match status" value="1"/>
</dbReference>
<name>A0A7T4R3J6_9GAMM</name>
<keyword evidence="2" id="KW-0378">Hydrolase</keyword>
<organism evidence="4 5">
    <name type="scientific">Spongiibacter nanhainus</name>
    <dbReference type="NCBI Taxonomy" id="2794344"/>
    <lineage>
        <taxon>Bacteria</taxon>
        <taxon>Pseudomonadati</taxon>
        <taxon>Pseudomonadota</taxon>
        <taxon>Gammaproteobacteria</taxon>
        <taxon>Cellvibrionales</taxon>
        <taxon>Spongiibacteraceae</taxon>
        <taxon>Spongiibacter</taxon>
    </lineage>
</organism>
<dbReference type="PANTHER" id="PTHR43240:SF5">
    <property type="entry name" value="1,4-DIHYDROXY-2-NAPHTHOYL-COA THIOESTERASE 1"/>
    <property type="match status" value="1"/>
</dbReference>
<dbReference type="PANTHER" id="PTHR43240">
    <property type="entry name" value="1,4-DIHYDROXY-2-NAPHTHOYL-COA THIOESTERASE 1"/>
    <property type="match status" value="1"/>
</dbReference>
<reference evidence="4 5" key="1">
    <citation type="submission" date="2020-12" db="EMBL/GenBank/DDBJ databases">
        <authorList>
            <person name="Shan Y."/>
        </authorList>
    </citation>
    <scope>NUCLEOTIDE SEQUENCE [LARGE SCALE GENOMIC DNA]</scope>
    <source>
        <strain evidence="5">csc3.9</strain>
    </source>
</reference>
<feature type="domain" description="Thioesterase" evidence="3">
    <location>
        <begin position="51"/>
        <end position="128"/>
    </location>
</feature>
<evidence type="ECO:0000256" key="1">
    <source>
        <dbReference type="ARBA" id="ARBA00008324"/>
    </source>
</evidence>
<dbReference type="GO" id="GO:0061522">
    <property type="term" value="F:1,4-dihydroxy-2-naphthoyl-CoA thioesterase activity"/>
    <property type="evidence" value="ECO:0007669"/>
    <property type="project" value="TreeGrafter"/>
</dbReference>
<dbReference type="EMBL" id="CP066167">
    <property type="protein sequence ID" value="QQD19652.1"/>
    <property type="molecule type" value="Genomic_DNA"/>
</dbReference>
<dbReference type="InterPro" id="IPR029069">
    <property type="entry name" value="HotDog_dom_sf"/>
</dbReference>
<dbReference type="KEGG" id="snan:I6N98_07365"/>
<sequence length="142" mass="15287">MSIWKRNVSVEELNGHLVDTLGETLDIRVEQINDDNLVVSMPVDKRTHQPYGILHGGASVALAETAGSIAASLIAEEGKAVVGLEINANHLRKVTSGRVYATASPVHAGRATQVWDIRIADKEGRPVCISRLTMAVVDPVKK</sequence>
<dbReference type="GO" id="GO:0005829">
    <property type="term" value="C:cytosol"/>
    <property type="evidence" value="ECO:0007669"/>
    <property type="project" value="TreeGrafter"/>
</dbReference>
<dbReference type="Proteomes" id="UP000596063">
    <property type="component" value="Chromosome"/>
</dbReference>
<protein>
    <submittedName>
        <fullName evidence="4">Hotdog fold thioesterase</fullName>
    </submittedName>
</protein>
<dbReference type="AlphaFoldDB" id="A0A7T4R3J6"/>